<gene>
    <name evidence="1" type="ordered locus">RMDY18_11720</name>
</gene>
<reference evidence="2" key="1">
    <citation type="submission" date="2009-07" db="EMBL/GenBank/DDBJ databases">
        <title>Complete genome sequence of Rothia mucilaginosa DJ.</title>
        <authorList>
            <person name="Yamane K."/>
            <person name="Nambu T."/>
            <person name="Mashimo C."/>
            <person name="Sugimori C."/>
            <person name="Yamanaka T."/>
            <person name="Leung K."/>
            <person name="Fukushima H."/>
        </authorList>
    </citation>
    <scope>NUCLEOTIDE SEQUENCE [LARGE SCALE GENOMIC DNA]</scope>
    <source>
        <strain evidence="2">DY-18</strain>
    </source>
</reference>
<evidence type="ECO:0000313" key="1">
    <source>
        <dbReference type="EMBL" id="BAI65004.1"/>
    </source>
</evidence>
<dbReference type="KEGG" id="rmu:RMDY18_11720"/>
<keyword evidence="1" id="KW-0378">Hydrolase</keyword>
<protein>
    <submittedName>
        <fullName evidence="1">NTP pyrophosphohydrolase containing a Zn-finger</fullName>
    </submittedName>
</protein>
<dbReference type="HOGENOM" id="CLU_780498_0_0_11"/>
<dbReference type="Proteomes" id="UP000001883">
    <property type="component" value="Chromosome"/>
</dbReference>
<evidence type="ECO:0000313" key="2">
    <source>
        <dbReference type="Proteomes" id="UP000001883"/>
    </source>
</evidence>
<dbReference type="AlphaFoldDB" id="D2NTM8"/>
<dbReference type="GO" id="GO:0016787">
    <property type="term" value="F:hydrolase activity"/>
    <property type="evidence" value="ECO:0007669"/>
    <property type="project" value="UniProtKB-KW"/>
</dbReference>
<name>D2NTM8_ROTMD</name>
<proteinExistence type="predicted"/>
<dbReference type="EMBL" id="AP011540">
    <property type="protein sequence ID" value="BAI65004.1"/>
    <property type="molecule type" value="Genomic_DNA"/>
</dbReference>
<sequence length="355" mass="36397">MSIGLWWFFLGKDDYLSCECQAGTEADLQGELAGEFRVLLEQAVCGEGNRCGGGVTGINDVACHCHRVGKFEGLDHLVNDAGVCLVRDECAELVGGDAGSFECLLGDLCHFPYCPAEDGGAVLAQGGPNLFAFLHGVCYEVAVADIQQGVSHTHSTPTGAVRTPHSRCDTRLVGDAYNCCACAVAEQEGDGAFGVVDEVRELLNADDQHVLCGACADEGVCLGDAVAETCTRCGDVVCRALGADCVGDQGCQGGGCVGVRDGRDDDRLNVLTGYTGCCQGVLGGTDGKVGDRLVFAGAVAGCDAGALLDPLVGGVDCLNDVIVGDDDLTAGCAVTEDAGVAVDFVLLEGSHVFNP</sequence>
<accession>D2NTM8</accession>
<organism evidence="1 2">
    <name type="scientific">Rothia mucilaginosa (strain DY-18)</name>
    <name type="common">Stomatococcus mucilaginosus</name>
    <dbReference type="NCBI Taxonomy" id="680646"/>
    <lineage>
        <taxon>Bacteria</taxon>
        <taxon>Bacillati</taxon>
        <taxon>Actinomycetota</taxon>
        <taxon>Actinomycetes</taxon>
        <taxon>Micrococcales</taxon>
        <taxon>Micrococcaceae</taxon>
        <taxon>Rothia</taxon>
    </lineage>
</organism>
<reference evidence="1 2" key="3">
    <citation type="journal article" date="2010" name="Sequencing">
        <title>Complete Genome Sequence of Rothia mucilaginosa DY-18: A Clinical Isolate with Dense Meshwork-Like Structures from a Persistent Apical Periodontitis Lesion.</title>
        <authorList>
            <person name="Yamane K."/>
            <person name="Nambu T."/>
            <person name="Yamanaka T."/>
            <person name="Mashimo C."/>
            <person name="Sugimori C."/>
            <person name="Leung K.-P."/>
            <person name="Fukushima H."/>
        </authorList>
    </citation>
    <scope>NUCLEOTIDE SEQUENCE [LARGE SCALE GENOMIC DNA]</scope>
    <source>
        <strain evidence="1 2">DY-18</strain>
    </source>
</reference>
<reference evidence="1 2" key="2">
    <citation type="journal article" date="2010" name="J Osaka Dent Univ">
        <title>Isolation and identification of Rothia mucilaginosa from persistent apical periodontitis lesions.</title>
        <authorList>
            <person name="Yamane K."/>
            <person name="Yoshida M."/>
            <person name="Fujihira T."/>
            <person name="Baba T."/>
            <person name="Tsuji N."/>
            <person name="Hayashi H."/>
            <person name="Sugimori C."/>
            <person name="Yamanaka T."/>
            <person name="Mashimo C."/>
            <person name="Nambu T."/>
            <person name="Kawai H."/>
            <person name="Fukushima H."/>
        </authorList>
    </citation>
    <scope>NUCLEOTIDE SEQUENCE [LARGE SCALE GENOMIC DNA]</scope>
    <source>
        <strain evidence="1 2">DY-18</strain>
    </source>
</reference>
<keyword evidence="2" id="KW-1185">Reference proteome</keyword>